<feature type="non-terminal residue" evidence="4">
    <location>
        <position position="1"/>
    </location>
</feature>
<dbReference type="SUPFAM" id="SSF46894">
    <property type="entry name" value="C-terminal effector domain of the bipartite response regulators"/>
    <property type="match status" value="1"/>
</dbReference>
<sequence length="55" mass="6048">YGDDQTIDVHLSWLRRKLGETAARPRYLHTLRGVGVKLQPPADAPADTPVTEPPA</sequence>
<dbReference type="EMBL" id="JAAGMN010002710">
    <property type="protein sequence ID" value="NEE09918.1"/>
    <property type="molecule type" value="Genomic_DNA"/>
</dbReference>
<evidence type="ECO:0000256" key="1">
    <source>
        <dbReference type="ARBA" id="ARBA00023125"/>
    </source>
</evidence>
<dbReference type="GO" id="GO:0006355">
    <property type="term" value="P:regulation of DNA-templated transcription"/>
    <property type="evidence" value="ECO:0007669"/>
    <property type="project" value="InterPro"/>
</dbReference>
<dbReference type="GO" id="GO:0003677">
    <property type="term" value="F:DNA binding"/>
    <property type="evidence" value="ECO:0007669"/>
    <property type="project" value="UniProtKB-UniRule"/>
</dbReference>
<dbReference type="AlphaFoldDB" id="A0A6G3WWK7"/>
<dbReference type="Gene3D" id="1.10.10.10">
    <property type="entry name" value="Winged helix-like DNA-binding domain superfamily/Winged helix DNA-binding domain"/>
    <property type="match status" value="1"/>
</dbReference>
<dbReference type="Pfam" id="PF00486">
    <property type="entry name" value="Trans_reg_C"/>
    <property type="match status" value="1"/>
</dbReference>
<proteinExistence type="predicted"/>
<evidence type="ECO:0000259" key="3">
    <source>
        <dbReference type="PROSITE" id="PS51755"/>
    </source>
</evidence>
<accession>A0A6G3WWK7</accession>
<comment type="caution">
    <text evidence="4">The sequence shown here is derived from an EMBL/GenBank/DDBJ whole genome shotgun (WGS) entry which is preliminary data.</text>
</comment>
<gene>
    <name evidence="4" type="ORF">G3M58_26140</name>
</gene>
<dbReference type="InterPro" id="IPR001867">
    <property type="entry name" value="OmpR/PhoB-type_DNA-bd"/>
</dbReference>
<keyword evidence="1 2" id="KW-0238">DNA-binding</keyword>
<organism evidence="4">
    <name type="scientific">Streptomyces sp. SID7499</name>
    <dbReference type="NCBI Taxonomy" id="2706086"/>
    <lineage>
        <taxon>Bacteria</taxon>
        <taxon>Bacillati</taxon>
        <taxon>Actinomycetota</taxon>
        <taxon>Actinomycetes</taxon>
        <taxon>Kitasatosporales</taxon>
        <taxon>Streptomycetaceae</taxon>
        <taxon>Streptomyces</taxon>
    </lineage>
</organism>
<dbReference type="GO" id="GO:0000160">
    <property type="term" value="P:phosphorelay signal transduction system"/>
    <property type="evidence" value="ECO:0007669"/>
    <property type="project" value="InterPro"/>
</dbReference>
<dbReference type="InterPro" id="IPR036388">
    <property type="entry name" value="WH-like_DNA-bd_sf"/>
</dbReference>
<dbReference type="InterPro" id="IPR016032">
    <property type="entry name" value="Sig_transdc_resp-reg_C-effctor"/>
</dbReference>
<name>A0A6G3WWK7_9ACTN</name>
<feature type="DNA-binding region" description="OmpR/PhoB-type" evidence="2">
    <location>
        <begin position="1"/>
        <end position="40"/>
    </location>
</feature>
<protein>
    <submittedName>
        <fullName evidence="4">Winged helix-turn-helix domain-containing protein</fullName>
    </submittedName>
</protein>
<evidence type="ECO:0000313" key="4">
    <source>
        <dbReference type="EMBL" id="NEE09918.1"/>
    </source>
</evidence>
<dbReference type="PROSITE" id="PS51755">
    <property type="entry name" value="OMPR_PHOB"/>
    <property type="match status" value="1"/>
</dbReference>
<feature type="domain" description="OmpR/PhoB-type" evidence="3">
    <location>
        <begin position="1"/>
        <end position="40"/>
    </location>
</feature>
<evidence type="ECO:0000256" key="2">
    <source>
        <dbReference type="PROSITE-ProRule" id="PRU01091"/>
    </source>
</evidence>
<reference evidence="4" key="1">
    <citation type="submission" date="2020-01" db="EMBL/GenBank/DDBJ databases">
        <title>Insect and environment-associated Actinomycetes.</title>
        <authorList>
            <person name="Currrie C."/>
            <person name="Chevrette M."/>
            <person name="Carlson C."/>
            <person name="Stubbendieck R."/>
            <person name="Wendt-Pienkowski E."/>
        </authorList>
    </citation>
    <scope>NUCLEOTIDE SEQUENCE</scope>
    <source>
        <strain evidence="4">SID7499</strain>
    </source>
</reference>